<reference evidence="3" key="1">
    <citation type="journal article" date="2014" name="Int. J. Syst. Evol. Microbiol.">
        <title>Complete genome sequence of Corynebacterium casei LMG S-19264T (=DSM 44701T), isolated from a smear-ripened cheese.</title>
        <authorList>
            <consortium name="US DOE Joint Genome Institute (JGI-PGF)"/>
            <person name="Walter F."/>
            <person name="Albersmeier A."/>
            <person name="Kalinowski J."/>
            <person name="Ruckert C."/>
        </authorList>
    </citation>
    <scope>NUCLEOTIDE SEQUENCE [LARGE SCALE GENOMIC DNA]</scope>
    <source>
        <strain evidence="3">NBRC 112888</strain>
    </source>
</reference>
<protein>
    <submittedName>
        <fullName evidence="3">Uncharacterized protein</fullName>
    </submittedName>
</protein>
<dbReference type="EMBL" id="JBHSWX010000012">
    <property type="protein sequence ID" value="MFC6785181.1"/>
    <property type="molecule type" value="Genomic_DNA"/>
</dbReference>
<dbReference type="EMBL" id="JBHSWX010000012">
    <property type="protein sequence ID" value="MFC6787892.1"/>
    <property type="molecule type" value="Genomic_DNA"/>
</dbReference>
<sequence length="159" mass="17801">MTETLSNLGTRQVEATEKTNVVDQATSVLGFSPIDGMVLEISNMGGAGFPIQAKLRDSNDDPLPLDTEVTIRWDAPHLDQPQVVSYKLSNIGTFRRLSIKEQQNEEYRDRTRVELKGSALVVEDIESVEVFLESSEQIDWDNSEFYFDDKAVTVRSGGD</sequence>
<evidence type="ECO:0000313" key="6">
    <source>
        <dbReference type="Proteomes" id="UP001596443"/>
    </source>
</evidence>
<proteinExistence type="predicted"/>
<dbReference type="EMBL" id="JBHSWX010000012">
    <property type="protein sequence ID" value="MFC6787971.1"/>
    <property type="molecule type" value="Genomic_DNA"/>
</dbReference>
<dbReference type="GeneID" id="81211115"/>
<accession>A0ABD5TEN8</accession>
<dbReference type="EMBL" id="JBHSWX010000011">
    <property type="protein sequence ID" value="MFC6785085.1"/>
    <property type="molecule type" value="Genomic_DNA"/>
</dbReference>
<dbReference type="Gene3D" id="2.60.120.1180">
    <property type="match status" value="1"/>
</dbReference>
<dbReference type="RefSeq" id="WP_284062024.1">
    <property type="nucleotide sequence ID" value="NZ_CP126158.1"/>
</dbReference>
<gene>
    <name evidence="1" type="ORF">ACFQFD_03540</name>
    <name evidence="2" type="ORF">ACFQFD_04080</name>
    <name evidence="3" type="ORF">ACFQFD_18380</name>
    <name evidence="4" type="ORF">ACFQFD_18585</name>
    <name evidence="5" type="ORF">ACFQFD_18775</name>
</gene>
<dbReference type="Proteomes" id="UP001596443">
    <property type="component" value="Unassembled WGS sequence"/>
</dbReference>
<name>A0ABD5TEN8_9EURY</name>
<evidence type="ECO:0000313" key="1">
    <source>
        <dbReference type="EMBL" id="MFC6785085.1"/>
    </source>
</evidence>
<reference evidence="3" key="3">
    <citation type="submission" date="2024-09" db="EMBL/GenBank/DDBJ databases">
        <authorList>
            <person name="Sun Q."/>
        </authorList>
    </citation>
    <scope>NUCLEOTIDE SEQUENCE</scope>
    <source>
        <strain evidence="3">NBRC 112888</strain>
    </source>
</reference>
<reference evidence="6" key="2">
    <citation type="journal article" date="2019" name="Int. J. Syst. Evol. Microbiol.">
        <title>The Global Catalogue of Microorganisms (GCM) 10K type strain sequencing project: providing services to taxonomists for standard genome sequencing and annotation.</title>
        <authorList>
            <consortium name="The Broad Institute Genomics Platform"/>
            <consortium name="The Broad Institute Genome Sequencing Center for Infectious Disease"/>
            <person name="Wu L."/>
            <person name="Ma J."/>
        </authorList>
    </citation>
    <scope>NUCLEOTIDE SEQUENCE [LARGE SCALE GENOMIC DNA]</scope>
    <source>
        <strain evidence="6">SYNS20</strain>
    </source>
</reference>
<organism evidence="3 6">
    <name type="scientific">Halobaculum halobium</name>
    <dbReference type="NCBI Taxonomy" id="3032281"/>
    <lineage>
        <taxon>Archaea</taxon>
        <taxon>Methanobacteriati</taxon>
        <taxon>Methanobacteriota</taxon>
        <taxon>Stenosarchaea group</taxon>
        <taxon>Halobacteria</taxon>
        <taxon>Halobacteriales</taxon>
        <taxon>Haloferacaceae</taxon>
        <taxon>Halobaculum</taxon>
    </lineage>
</organism>
<evidence type="ECO:0000313" key="3">
    <source>
        <dbReference type="EMBL" id="MFC6787892.1"/>
    </source>
</evidence>
<evidence type="ECO:0000313" key="2">
    <source>
        <dbReference type="EMBL" id="MFC6785181.1"/>
    </source>
</evidence>
<dbReference type="EMBL" id="JBHSWX010000012">
    <property type="protein sequence ID" value="MFC6787933.1"/>
    <property type="molecule type" value="Genomic_DNA"/>
</dbReference>
<keyword evidence="6" id="KW-1185">Reference proteome</keyword>
<comment type="caution">
    <text evidence="3">The sequence shown here is derived from an EMBL/GenBank/DDBJ whole genome shotgun (WGS) entry which is preliminary data.</text>
</comment>
<evidence type="ECO:0000313" key="5">
    <source>
        <dbReference type="EMBL" id="MFC6787971.1"/>
    </source>
</evidence>
<dbReference type="AlphaFoldDB" id="A0ABD5TEN8"/>
<evidence type="ECO:0000313" key="4">
    <source>
        <dbReference type="EMBL" id="MFC6787933.1"/>
    </source>
</evidence>